<evidence type="ECO:0000313" key="2">
    <source>
        <dbReference type="EMBL" id="RQY86616.1"/>
    </source>
</evidence>
<dbReference type="EMBL" id="LPHB01000014">
    <property type="protein sequence ID" value="KWA67349.1"/>
    <property type="molecule type" value="Genomic_DNA"/>
</dbReference>
<organism evidence="1">
    <name type="scientific">Burkholderia stagnalis</name>
    <dbReference type="NCBI Taxonomy" id="1503054"/>
    <lineage>
        <taxon>Bacteria</taxon>
        <taxon>Pseudomonadati</taxon>
        <taxon>Pseudomonadota</taxon>
        <taxon>Betaproteobacteria</taxon>
        <taxon>Burkholderiales</taxon>
        <taxon>Burkholderiaceae</taxon>
        <taxon>Burkholderia</taxon>
        <taxon>Burkholderia cepacia complex</taxon>
    </lineage>
</organism>
<gene>
    <name evidence="2" type="ORF">DF017_26460</name>
    <name evidence="1" type="ORF">WT44_03580</name>
</gene>
<name>A0A102WL69_9BURK</name>
<dbReference type="Proteomes" id="UP000068603">
    <property type="component" value="Unassembled WGS sequence"/>
</dbReference>
<reference evidence="1 3" key="1">
    <citation type="submission" date="2015-11" db="EMBL/GenBank/DDBJ databases">
        <title>Expanding the genomic diversity of Burkholderia species for the development of highly accurate diagnostics.</title>
        <authorList>
            <person name="Sahl J."/>
            <person name="Keim P."/>
            <person name="Wagner D."/>
        </authorList>
    </citation>
    <scope>NUCLEOTIDE SEQUENCE [LARGE SCALE GENOMIC DNA]</scope>
    <source>
        <strain evidence="1 3">MSMB1960WGS</strain>
    </source>
</reference>
<keyword evidence="4" id="KW-1185">Reference proteome</keyword>
<dbReference type="Proteomes" id="UP000281098">
    <property type="component" value="Unassembled WGS sequence"/>
</dbReference>
<accession>A0A102WL69</accession>
<reference evidence="2 4" key="2">
    <citation type="submission" date="2018-08" db="EMBL/GenBank/DDBJ databases">
        <title>Comparative analysis of Burkholderia isolates from Puerto Rico.</title>
        <authorList>
            <person name="Hall C."/>
            <person name="Sahl J."/>
            <person name="Wagner D."/>
        </authorList>
    </citation>
    <scope>NUCLEOTIDE SEQUENCE [LARGE SCALE GENOMIC DNA]</scope>
    <source>
        <strain evidence="2 4">Bp8966</strain>
    </source>
</reference>
<protein>
    <submittedName>
        <fullName evidence="1">Uncharacterized protein</fullName>
    </submittedName>
</protein>
<dbReference type="EMBL" id="QTPM01000042">
    <property type="protein sequence ID" value="RQY86616.1"/>
    <property type="molecule type" value="Genomic_DNA"/>
</dbReference>
<comment type="caution">
    <text evidence="1">The sequence shown here is derived from an EMBL/GenBank/DDBJ whole genome shotgun (WGS) entry which is preliminary data.</text>
</comment>
<sequence length="104" mass="11755">MPTMMKFHLNDCSGNLAGEITVTSSEEGLMLGNFSPGSNFRSYEQLFMDFEQAANNQLLVEVDRLEREITELGFYLVGPLPQEGRLEIEDLQIMGSDVSFRVRC</sequence>
<proteinExistence type="predicted"/>
<dbReference type="AlphaFoldDB" id="A0A102WL69"/>
<evidence type="ECO:0000313" key="3">
    <source>
        <dbReference type="Proteomes" id="UP000068603"/>
    </source>
</evidence>
<evidence type="ECO:0000313" key="1">
    <source>
        <dbReference type="EMBL" id="KWA67349.1"/>
    </source>
</evidence>
<evidence type="ECO:0000313" key="4">
    <source>
        <dbReference type="Proteomes" id="UP000281098"/>
    </source>
</evidence>